<evidence type="ECO:0000313" key="4">
    <source>
        <dbReference type="Proteomes" id="UP001164286"/>
    </source>
</evidence>
<gene>
    <name evidence="3" type="ORF">MKK02DRAFT_41307</name>
</gene>
<keyword evidence="1" id="KW-0812">Transmembrane</keyword>
<organism evidence="3 4">
    <name type="scientific">Dioszegia hungarica</name>
    <dbReference type="NCBI Taxonomy" id="4972"/>
    <lineage>
        <taxon>Eukaryota</taxon>
        <taxon>Fungi</taxon>
        <taxon>Dikarya</taxon>
        <taxon>Basidiomycota</taxon>
        <taxon>Agaricomycotina</taxon>
        <taxon>Tremellomycetes</taxon>
        <taxon>Tremellales</taxon>
        <taxon>Bulleribasidiaceae</taxon>
        <taxon>Dioszegia</taxon>
    </lineage>
</organism>
<comment type="caution">
    <text evidence="3">The sequence shown here is derived from an EMBL/GenBank/DDBJ whole genome shotgun (WGS) entry which is preliminary data.</text>
</comment>
<dbReference type="InterPro" id="IPR025363">
    <property type="entry name" value="DUF4267"/>
</dbReference>
<dbReference type="RefSeq" id="XP_052941940.1">
    <property type="nucleotide sequence ID" value="XM_053091516.1"/>
</dbReference>
<name>A0AA38H000_9TREE</name>
<dbReference type="GeneID" id="77730721"/>
<evidence type="ECO:0000256" key="1">
    <source>
        <dbReference type="SAM" id="Phobius"/>
    </source>
</evidence>
<keyword evidence="1" id="KW-1133">Transmembrane helix</keyword>
<keyword evidence="1" id="KW-0472">Membrane</keyword>
<proteinExistence type="predicted"/>
<sequence>MTTLFIVFKLVASTFTVLCTLTGLQAIIDPSGFSKQFGIPIPLPSPSKSQSASSASHSTTAAYISLVGARQLGTGLTLLAFISQGKWSAAATVLAVIGVVVAGMDGLYIARSGPGRTPPLSPSIPPAHQPFHAQAPPVSSIPSGALLHLPAEILTRIADNLDRNGALALARTAKRFIPFTEEPIWRALEISAHGVSDVEDYRQSWPAEERCRTALRSKVREILRKGDGRRFDMVKQLRLTPWPGLICGAVALLDLISFSLEELILESAGDPWERETLDI</sequence>
<dbReference type="EMBL" id="JAKWFO010000015">
    <property type="protein sequence ID" value="KAI9632163.1"/>
    <property type="molecule type" value="Genomic_DNA"/>
</dbReference>
<keyword evidence="4" id="KW-1185">Reference proteome</keyword>
<dbReference type="InterPro" id="IPR001810">
    <property type="entry name" value="F-box_dom"/>
</dbReference>
<evidence type="ECO:0000313" key="3">
    <source>
        <dbReference type="EMBL" id="KAI9632163.1"/>
    </source>
</evidence>
<feature type="transmembrane region" description="Helical" evidence="1">
    <location>
        <begin position="87"/>
        <end position="110"/>
    </location>
</feature>
<dbReference type="AlphaFoldDB" id="A0AA38H000"/>
<dbReference type="Proteomes" id="UP001164286">
    <property type="component" value="Unassembled WGS sequence"/>
</dbReference>
<evidence type="ECO:0000259" key="2">
    <source>
        <dbReference type="PROSITE" id="PS50181"/>
    </source>
</evidence>
<dbReference type="Pfam" id="PF14087">
    <property type="entry name" value="DUF4267"/>
    <property type="match status" value="1"/>
</dbReference>
<reference evidence="3" key="1">
    <citation type="journal article" date="2022" name="G3 (Bethesda)">
        <title>High quality genome of the basidiomycete yeast Dioszegia hungarica PDD-24b-2 isolated from cloud water.</title>
        <authorList>
            <person name="Jarrige D."/>
            <person name="Haridas S."/>
            <person name="Bleykasten-Grosshans C."/>
            <person name="Joly M."/>
            <person name="Nadalig T."/>
            <person name="Sancelme M."/>
            <person name="Vuilleumier S."/>
            <person name="Grigoriev I.V."/>
            <person name="Amato P."/>
            <person name="Bringel F."/>
        </authorList>
    </citation>
    <scope>NUCLEOTIDE SEQUENCE</scope>
    <source>
        <strain evidence="3">PDD-24b-2</strain>
    </source>
</reference>
<feature type="domain" description="F-box" evidence="2">
    <location>
        <begin position="143"/>
        <end position="188"/>
    </location>
</feature>
<protein>
    <recommendedName>
        <fullName evidence="2">F-box domain-containing protein</fullName>
    </recommendedName>
</protein>
<accession>A0AA38H000</accession>
<dbReference type="PROSITE" id="PS50181">
    <property type="entry name" value="FBOX"/>
    <property type="match status" value="1"/>
</dbReference>